<feature type="region of interest" description="Disordered" evidence="1">
    <location>
        <begin position="334"/>
        <end position="436"/>
    </location>
</feature>
<feature type="compositionally biased region" description="Basic residues" evidence="1">
    <location>
        <begin position="24"/>
        <end position="35"/>
    </location>
</feature>
<keyword evidence="3" id="KW-1185">Reference proteome</keyword>
<gene>
    <name evidence="2" type="ORF">ONZ51_g13424</name>
</gene>
<dbReference type="EMBL" id="JAPEVG010001178">
    <property type="protein sequence ID" value="KAJ8453748.1"/>
    <property type="molecule type" value="Genomic_DNA"/>
</dbReference>
<comment type="caution">
    <text evidence="2">The sequence shown here is derived from an EMBL/GenBank/DDBJ whole genome shotgun (WGS) entry which is preliminary data.</text>
</comment>
<sequence length="585" mass="63886">MADLRIEFFDCGTGPRYTSSTATRNRRKTKRKNKGGKPGNPGSFSEGRLALFEEYQPEFNKLTKLARTSQNEFWSKFLQVYWARFPYTVPLREEPSDSTWPLPNEDAFTDKEREEKGRVIKKTVSAIKRHFRYVRERLEDRENPWAEFLVELKKDTATPPAPPRQLAIWQLYMSKKNEEIDRALAARCLNEEISEDNMLAERSDIARGLLAKETAEYREALQLECEQAIEADRAEYEAEPVRQPPIPSDQQRARDKLAVVVQPLLNLIREHTGYYLTLIAGYPLEDQNQLQVLNAGKTAGPVPVCWHLVDLPRFKKDVMGCFTNFLARTEEGLARSTSVVPGLQTSTASTSPAPSTVESTMLASQAVGAPSPALSSARDGANVPSAAGRGRGGGELVGEDFVWDSGSSSDSDSSSSSDEEEEGRAGTPDPDVMGLTEPVKRQLATCSARARRAELFRMQRLSPWDRETLCARVGAADMLASIAGISIDIPLRLDAPAVVSAALKERSASGKTGGAKAKGKGRADALASPSSSATGSHRTSSRLAARAQIANLEGHINAHNQPTSDDPTSTPGDPPSPSNGIRCGG</sequence>
<accession>A0AAD7TEG2</accession>
<organism evidence="2 3">
    <name type="scientific">Trametes cubensis</name>
    <dbReference type="NCBI Taxonomy" id="1111947"/>
    <lineage>
        <taxon>Eukaryota</taxon>
        <taxon>Fungi</taxon>
        <taxon>Dikarya</taxon>
        <taxon>Basidiomycota</taxon>
        <taxon>Agaricomycotina</taxon>
        <taxon>Agaricomycetes</taxon>
        <taxon>Polyporales</taxon>
        <taxon>Polyporaceae</taxon>
        <taxon>Trametes</taxon>
    </lineage>
</organism>
<dbReference type="Proteomes" id="UP001215151">
    <property type="component" value="Unassembled WGS sequence"/>
</dbReference>
<feature type="compositionally biased region" description="Low complexity" evidence="1">
    <location>
        <begin position="345"/>
        <end position="356"/>
    </location>
</feature>
<evidence type="ECO:0000313" key="2">
    <source>
        <dbReference type="EMBL" id="KAJ8453748.1"/>
    </source>
</evidence>
<dbReference type="AlphaFoldDB" id="A0AAD7TEG2"/>
<name>A0AAD7TEG2_9APHY</name>
<feature type="compositionally biased region" description="Low complexity" evidence="1">
    <location>
        <begin position="562"/>
        <end position="571"/>
    </location>
</feature>
<feature type="compositionally biased region" description="Low complexity" evidence="1">
    <location>
        <begin position="404"/>
        <end position="416"/>
    </location>
</feature>
<protein>
    <submittedName>
        <fullName evidence="2">Uncharacterized protein</fullName>
    </submittedName>
</protein>
<proteinExistence type="predicted"/>
<feature type="region of interest" description="Disordered" evidence="1">
    <location>
        <begin position="18"/>
        <end position="46"/>
    </location>
</feature>
<reference evidence="2" key="1">
    <citation type="submission" date="2022-11" db="EMBL/GenBank/DDBJ databases">
        <title>Genome Sequence of Cubamyces cubensis.</title>
        <authorList>
            <person name="Buettner E."/>
        </authorList>
    </citation>
    <scope>NUCLEOTIDE SEQUENCE</scope>
    <source>
        <strain evidence="2">MPL-01</strain>
    </source>
</reference>
<evidence type="ECO:0000313" key="3">
    <source>
        <dbReference type="Proteomes" id="UP001215151"/>
    </source>
</evidence>
<feature type="compositionally biased region" description="Low complexity" evidence="1">
    <location>
        <begin position="524"/>
        <end position="542"/>
    </location>
</feature>
<evidence type="ECO:0000256" key="1">
    <source>
        <dbReference type="SAM" id="MobiDB-lite"/>
    </source>
</evidence>
<feature type="region of interest" description="Disordered" evidence="1">
    <location>
        <begin position="504"/>
        <end position="585"/>
    </location>
</feature>